<dbReference type="NCBIfam" id="TIGR00738">
    <property type="entry name" value="rrf2_super"/>
    <property type="match status" value="1"/>
</dbReference>
<name>A0A1N7LUB8_9RHOB</name>
<evidence type="ECO:0000313" key="2">
    <source>
        <dbReference type="EMBL" id="SIS77448.1"/>
    </source>
</evidence>
<protein>
    <submittedName>
        <fullName evidence="2">Transcriptional regulator, BadM/Rrf2 family</fullName>
    </submittedName>
</protein>
<dbReference type="STRING" id="407234.SAMN05421795_104131"/>
<dbReference type="Pfam" id="PF02082">
    <property type="entry name" value="Rrf2"/>
    <property type="match status" value="1"/>
</dbReference>
<keyword evidence="3" id="KW-1185">Reference proteome</keyword>
<gene>
    <name evidence="2" type="ORF">SAMN05421795_104131</name>
</gene>
<keyword evidence="1" id="KW-0238">DNA-binding</keyword>
<organism evidence="2 3">
    <name type="scientific">Phaeovulum vinaykumarii</name>
    <dbReference type="NCBI Taxonomy" id="407234"/>
    <lineage>
        <taxon>Bacteria</taxon>
        <taxon>Pseudomonadati</taxon>
        <taxon>Pseudomonadota</taxon>
        <taxon>Alphaproteobacteria</taxon>
        <taxon>Rhodobacterales</taxon>
        <taxon>Paracoccaceae</taxon>
        <taxon>Phaeovulum</taxon>
    </lineage>
</organism>
<dbReference type="PANTHER" id="PTHR33221:SF4">
    <property type="entry name" value="HTH-TYPE TRANSCRIPTIONAL REPRESSOR NSRR"/>
    <property type="match status" value="1"/>
</dbReference>
<reference evidence="3" key="1">
    <citation type="submission" date="2017-01" db="EMBL/GenBank/DDBJ databases">
        <authorList>
            <person name="Varghese N."/>
            <person name="Submissions S."/>
        </authorList>
    </citation>
    <scope>NUCLEOTIDE SEQUENCE [LARGE SCALE GENOMIC DNA]</scope>
    <source>
        <strain evidence="3">DSM 18714</strain>
    </source>
</reference>
<accession>A0A1N7LUB8</accession>
<dbReference type="PANTHER" id="PTHR33221">
    <property type="entry name" value="WINGED HELIX-TURN-HELIX TRANSCRIPTIONAL REGULATOR, RRF2 FAMILY"/>
    <property type="match status" value="1"/>
</dbReference>
<dbReference type="AlphaFoldDB" id="A0A1N7LUB8"/>
<dbReference type="RefSeq" id="WP_076365715.1">
    <property type="nucleotide sequence ID" value="NZ_FTOM01000004.1"/>
</dbReference>
<dbReference type="GO" id="GO:0003677">
    <property type="term" value="F:DNA binding"/>
    <property type="evidence" value="ECO:0007669"/>
    <property type="project" value="UniProtKB-KW"/>
</dbReference>
<dbReference type="SUPFAM" id="SSF46785">
    <property type="entry name" value="Winged helix' DNA-binding domain"/>
    <property type="match status" value="1"/>
</dbReference>
<dbReference type="GO" id="GO:0005829">
    <property type="term" value="C:cytosol"/>
    <property type="evidence" value="ECO:0007669"/>
    <property type="project" value="TreeGrafter"/>
</dbReference>
<dbReference type="InterPro" id="IPR000944">
    <property type="entry name" value="Tscrpt_reg_Rrf2"/>
</dbReference>
<dbReference type="Gene3D" id="1.10.10.10">
    <property type="entry name" value="Winged helix-like DNA-binding domain superfamily/Winged helix DNA-binding domain"/>
    <property type="match status" value="1"/>
</dbReference>
<dbReference type="GO" id="GO:0003700">
    <property type="term" value="F:DNA-binding transcription factor activity"/>
    <property type="evidence" value="ECO:0007669"/>
    <property type="project" value="TreeGrafter"/>
</dbReference>
<evidence type="ECO:0000256" key="1">
    <source>
        <dbReference type="ARBA" id="ARBA00023125"/>
    </source>
</evidence>
<dbReference type="EMBL" id="FTOM01000004">
    <property type="protein sequence ID" value="SIS77448.1"/>
    <property type="molecule type" value="Genomic_DNA"/>
</dbReference>
<dbReference type="InterPro" id="IPR036388">
    <property type="entry name" value="WH-like_DNA-bd_sf"/>
</dbReference>
<sequence length="158" mass="16998">MRLTTRTNLAMRTLMFCAVNDGRVVRKCEIAEVCNASENHLAQVVNTLAQKGFVETQRGRSGGLRLARPATEITVGAVLRAFETGMPFAECFHAATNTCPLIGTCRFRDALEAALEAFYGALDKVNLSDLVAENHGLIHILKLVEGRPLPACDGPAGA</sequence>
<evidence type="ECO:0000313" key="3">
    <source>
        <dbReference type="Proteomes" id="UP000186098"/>
    </source>
</evidence>
<dbReference type="InterPro" id="IPR036390">
    <property type="entry name" value="WH_DNA-bd_sf"/>
</dbReference>
<dbReference type="OrthoDB" id="9795923at2"/>
<proteinExistence type="predicted"/>
<dbReference type="Proteomes" id="UP000186098">
    <property type="component" value="Unassembled WGS sequence"/>
</dbReference>
<dbReference type="PROSITE" id="PS51197">
    <property type="entry name" value="HTH_RRF2_2"/>
    <property type="match status" value="1"/>
</dbReference>